<dbReference type="Proteomes" id="UP000219453">
    <property type="component" value="Unassembled WGS sequence"/>
</dbReference>
<organism evidence="1 2">
    <name type="scientific">Natronoarchaeum philippinense</name>
    <dbReference type="NCBI Taxonomy" id="558529"/>
    <lineage>
        <taxon>Archaea</taxon>
        <taxon>Methanobacteriati</taxon>
        <taxon>Methanobacteriota</taxon>
        <taxon>Stenosarchaea group</taxon>
        <taxon>Halobacteria</taxon>
        <taxon>Halobacteriales</taxon>
        <taxon>Natronoarchaeaceae</taxon>
    </lineage>
</organism>
<protein>
    <submittedName>
        <fullName evidence="1">Uncharacterized protein</fullName>
    </submittedName>
</protein>
<accession>A0A285NAP2</accession>
<evidence type="ECO:0000313" key="1">
    <source>
        <dbReference type="EMBL" id="SNZ06499.1"/>
    </source>
</evidence>
<proteinExistence type="predicted"/>
<evidence type="ECO:0000313" key="2">
    <source>
        <dbReference type="Proteomes" id="UP000219453"/>
    </source>
</evidence>
<dbReference type="EMBL" id="OBEJ01000001">
    <property type="protein sequence ID" value="SNZ06499.1"/>
    <property type="molecule type" value="Genomic_DNA"/>
</dbReference>
<name>A0A285NAP2_NATPI</name>
<dbReference type="AlphaFoldDB" id="A0A285NAP2"/>
<dbReference type="RefSeq" id="WP_097008124.1">
    <property type="nucleotide sequence ID" value="NZ_OBEJ01000001.1"/>
</dbReference>
<keyword evidence="2" id="KW-1185">Reference proteome</keyword>
<sequence length="69" mass="7860">MASGPAHNNQRNNSRHHAEKVVERYLEEDILEDQEAVAAVENLYSDGKVWEAVDLILDAVEQQREARSN</sequence>
<gene>
    <name evidence="1" type="ORF">SAMN06269185_1191</name>
</gene>
<reference evidence="1 2" key="1">
    <citation type="submission" date="2017-09" db="EMBL/GenBank/DDBJ databases">
        <authorList>
            <person name="Ehlers B."/>
            <person name="Leendertz F.H."/>
        </authorList>
    </citation>
    <scope>NUCLEOTIDE SEQUENCE [LARGE SCALE GENOMIC DNA]</scope>
    <source>
        <strain evidence="1 2">DSM 27208</strain>
    </source>
</reference>